<feature type="transmembrane region" description="Helical" evidence="7">
    <location>
        <begin position="184"/>
        <end position="207"/>
    </location>
</feature>
<feature type="transmembrane region" description="Helical" evidence="7">
    <location>
        <begin position="20"/>
        <end position="37"/>
    </location>
</feature>
<organism evidence="9 10">
    <name type="scientific">Colletotrichum chlorophyti</name>
    <dbReference type="NCBI Taxonomy" id="708187"/>
    <lineage>
        <taxon>Eukaryota</taxon>
        <taxon>Fungi</taxon>
        <taxon>Dikarya</taxon>
        <taxon>Ascomycota</taxon>
        <taxon>Pezizomycotina</taxon>
        <taxon>Sordariomycetes</taxon>
        <taxon>Hypocreomycetidae</taxon>
        <taxon>Glomerellales</taxon>
        <taxon>Glomerellaceae</taxon>
        <taxon>Colletotrichum</taxon>
    </lineage>
</organism>
<dbReference type="PANTHER" id="PTHR33048">
    <property type="entry name" value="PTH11-LIKE INTEGRAL MEMBRANE PROTEIN (AFU_ORTHOLOGUE AFUA_5G11245)"/>
    <property type="match status" value="1"/>
</dbReference>
<evidence type="ECO:0000256" key="5">
    <source>
        <dbReference type="ARBA" id="ARBA00038359"/>
    </source>
</evidence>
<keyword evidence="2 7" id="KW-0812">Transmembrane</keyword>
<dbReference type="InterPro" id="IPR049326">
    <property type="entry name" value="Rhodopsin_dom_fungi"/>
</dbReference>
<dbReference type="STRING" id="708187.A0A1Q8RQI9"/>
<feature type="domain" description="Rhodopsin" evidence="8">
    <location>
        <begin position="35"/>
        <end position="276"/>
    </location>
</feature>
<feature type="transmembrane region" description="Helical" evidence="7">
    <location>
        <begin position="107"/>
        <end position="125"/>
    </location>
</feature>
<feature type="transmembrane region" description="Helical" evidence="7">
    <location>
        <begin position="137"/>
        <end position="164"/>
    </location>
</feature>
<protein>
    <recommendedName>
        <fullName evidence="8">Rhodopsin domain-containing protein</fullName>
    </recommendedName>
</protein>
<dbReference type="OrthoDB" id="4329349at2759"/>
<evidence type="ECO:0000256" key="2">
    <source>
        <dbReference type="ARBA" id="ARBA00022692"/>
    </source>
</evidence>
<evidence type="ECO:0000313" key="10">
    <source>
        <dbReference type="Proteomes" id="UP000186583"/>
    </source>
</evidence>
<dbReference type="InterPro" id="IPR052337">
    <property type="entry name" value="SAT4-like"/>
</dbReference>
<feature type="transmembrane region" description="Helical" evidence="7">
    <location>
        <begin position="219"/>
        <end position="239"/>
    </location>
</feature>
<evidence type="ECO:0000256" key="6">
    <source>
        <dbReference type="SAM" id="MobiDB-lite"/>
    </source>
</evidence>
<evidence type="ECO:0000259" key="8">
    <source>
        <dbReference type="Pfam" id="PF20684"/>
    </source>
</evidence>
<sequence>MGGPRMDLHLEQDDTYLPEVWAWYGIGVFFILLRYAVRIRTVGARGFRGDDFLALPYLVLYTINVYVVQVTYYTGANIDITADIVPKLSDHDVEILELGSKLEFISWYTYPGCIWVLKFTVLFFYKRLTLGILRRRTLVGLFWMCGLSYMALCLTVTLGCSPYSNNWRIRPLPGPECTFRPQNFWMLLWLNILTDAALLSIPIPILWHLRVSLTRKIGVGILLSSGLFVISTAIVRAVTTLGGAPSVININRWGFRETAVGLITVTVPVLSPLFTRAFWRRGPYIRDYYDHLRNPRSPPNNARARFGNWLGTMVLKYIDEEEGEVFRDPSAARRLEEAGYREEWARRTGSHQQAIQKTYELEESKSIGSSSKSLGSSNETCDMELTGIGRSARSLEGGGGETYEVELTSIGTSAKSLKDSDTI</sequence>
<dbReference type="Pfam" id="PF20684">
    <property type="entry name" value="Fung_rhodopsin"/>
    <property type="match status" value="1"/>
</dbReference>
<feature type="transmembrane region" description="Helical" evidence="7">
    <location>
        <begin position="49"/>
        <end position="67"/>
    </location>
</feature>
<keyword evidence="4 7" id="KW-0472">Membrane</keyword>
<feature type="compositionally biased region" description="Low complexity" evidence="6">
    <location>
        <begin position="366"/>
        <end position="377"/>
    </location>
</feature>
<gene>
    <name evidence="9" type="ORF">CCHL11_06373</name>
</gene>
<feature type="transmembrane region" description="Helical" evidence="7">
    <location>
        <begin position="259"/>
        <end position="279"/>
    </location>
</feature>
<evidence type="ECO:0000313" key="9">
    <source>
        <dbReference type="EMBL" id="OLN86443.1"/>
    </source>
</evidence>
<name>A0A1Q8RQI9_9PEZI</name>
<dbReference type="EMBL" id="MPGH01000130">
    <property type="protein sequence ID" value="OLN86443.1"/>
    <property type="molecule type" value="Genomic_DNA"/>
</dbReference>
<evidence type="ECO:0000256" key="3">
    <source>
        <dbReference type="ARBA" id="ARBA00022989"/>
    </source>
</evidence>
<evidence type="ECO:0000256" key="1">
    <source>
        <dbReference type="ARBA" id="ARBA00004141"/>
    </source>
</evidence>
<accession>A0A1Q8RQI9</accession>
<dbReference type="AlphaFoldDB" id="A0A1Q8RQI9"/>
<keyword evidence="3 7" id="KW-1133">Transmembrane helix</keyword>
<evidence type="ECO:0000256" key="7">
    <source>
        <dbReference type="SAM" id="Phobius"/>
    </source>
</evidence>
<comment type="caution">
    <text evidence="9">The sequence shown here is derived from an EMBL/GenBank/DDBJ whole genome shotgun (WGS) entry which is preliminary data.</text>
</comment>
<comment type="similarity">
    <text evidence="5">Belongs to the SAT4 family.</text>
</comment>
<keyword evidence="10" id="KW-1185">Reference proteome</keyword>
<proteinExistence type="inferred from homology"/>
<comment type="subcellular location">
    <subcellularLocation>
        <location evidence="1">Membrane</location>
        <topology evidence="1">Multi-pass membrane protein</topology>
    </subcellularLocation>
</comment>
<feature type="region of interest" description="Disordered" evidence="6">
    <location>
        <begin position="359"/>
        <end position="382"/>
    </location>
</feature>
<dbReference type="Proteomes" id="UP000186583">
    <property type="component" value="Unassembled WGS sequence"/>
</dbReference>
<evidence type="ECO:0000256" key="4">
    <source>
        <dbReference type="ARBA" id="ARBA00023136"/>
    </source>
</evidence>
<reference evidence="9 10" key="1">
    <citation type="submission" date="2016-11" db="EMBL/GenBank/DDBJ databases">
        <title>Draft Genome Assembly of Colletotrichum chlorophyti a pathogen of herbaceous plants.</title>
        <authorList>
            <person name="Gan P."/>
            <person name="Narusaka M."/>
            <person name="Tsushima A."/>
            <person name="Narusaka Y."/>
            <person name="Takano Y."/>
            <person name="Shirasu K."/>
        </authorList>
    </citation>
    <scope>NUCLEOTIDE SEQUENCE [LARGE SCALE GENOMIC DNA]</scope>
    <source>
        <strain evidence="9 10">NTL11</strain>
    </source>
</reference>
<dbReference type="GO" id="GO:0016020">
    <property type="term" value="C:membrane"/>
    <property type="evidence" value="ECO:0007669"/>
    <property type="project" value="UniProtKB-SubCell"/>
</dbReference>
<dbReference type="PANTHER" id="PTHR33048:SF2">
    <property type="entry name" value="SRPK"/>
    <property type="match status" value="1"/>
</dbReference>